<keyword evidence="8 9" id="KW-0472">Membrane</keyword>
<feature type="transmembrane region" description="Helical" evidence="9">
    <location>
        <begin position="164"/>
        <end position="190"/>
    </location>
</feature>
<dbReference type="InterPro" id="IPR039421">
    <property type="entry name" value="Type_1_exporter"/>
</dbReference>
<name>A0A177NIE8_9GAMM</name>
<dbReference type="FunFam" id="3.40.50.300:FF:000299">
    <property type="entry name" value="ABC transporter ATP-binding protein/permease"/>
    <property type="match status" value="1"/>
</dbReference>
<dbReference type="InterPro" id="IPR027417">
    <property type="entry name" value="P-loop_NTPase"/>
</dbReference>
<evidence type="ECO:0000259" key="10">
    <source>
        <dbReference type="PROSITE" id="PS50893"/>
    </source>
</evidence>
<evidence type="ECO:0000256" key="3">
    <source>
        <dbReference type="ARBA" id="ARBA00022475"/>
    </source>
</evidence>
<feature type="domain" description="ABC transporter" evidence="10">
    <location>
        <begin position="480"/>
        <end position="715"/>
    </location>
</feature>
<dbReference type="Pfam" id="PF00664">
    <property type="entry name" value="ABC_membrane"/>
    <property type="match status" value="1"/>
</dbReference>
<dbReference type="SUPFAM" id="SSF52540">
    <property type="entry name" value="P-loop containing nucleoside triphosphate hydrolases"/>
    <property type="match status" value="1"/>
</dbReference>
<dbReference type="GO" id="GO:0005886">
    <property type="term" value="C:plasma membrane"/>
    <property type="evidence" value="ECO:0007669"/>
    <property type="project" value="UniProtKB-SubCell"/>
</dbReference>
<dbReference type="Pfam" id="PF00005">
    <property type="entry name" value="ABC_tran"/>
    <property type="match status" value="1"/>
</dbReference>
<evidence type="ECO:0000313" key="14">
    <source>
        <dbReference type="Proteomes" id="UP000077628"/>
    </source>
</evidence>
<evidence type="ECO:0000256" key="2">
    <source>
        <dbReference type="ARBA" id="ARBA00022448"/>
    </source>
</evidence>
<evidence type="ECO:0000256" key="8">
    <source>
        <dbReference type="ARBA" id="ARBA00023136"/>
    </source>
</evidence>
<feature type="transmembrane region" description="Helical" evidence="9">
    <location>
        <begin position="274"/>
        <end position="299"/>
    </location>
</feature>
<dbReference type="PROSITE" id="PS50990">
    <property type="entry name" value="PEPTIDASE_C39"/>
    <property type="match status" value="1"/>
</dbReference>
<dbReference type="InterPro" id="IPR003593">
    <property type="entry name" value="AAA+_ATPase"/>
</dbReference>
<keyword evidence="6" id="KW-0067">ATP-binding</keyword>
<keyword evidence="5" id="KW-0547">Nucleotide-binding</keyword>
<dbReference type="CDD" id="cd18587">
    <property type="entry name" value="ABC_6TM_LapB_like"/>
    <property type="match status" value="1"/>
</dbReference>
<dbReference type="GO" id="GO:0005524">
    <property type="term" value="F:ATP binding"/>
    <property type="evidence" value="ECO:0007669"/>
    <property type="project" value="UniProtKB-KW"/>
</dbReference>
<dbReference type="CDD" id="cd02421">
    <property type="entry name" value="Peptidase_C39_likeD"/>
    <property type="match status" value="1"/>
</dbReference>
<evidence type="ECO:0000256" key="9">
    <source>
        <dbReference type="SAM" id="Phobius"/>
    </source>
</evidence>
<keyword evidence="14" id="KW-1185">Reference proteome</keyword>
<dbReference type="CDD" id="cd03245">
    <property type="entry name" value="ABCC_bacteriocin_exporters"/>
    <property type="match status" value="1"/>
</dbReference>
<dbReference type="SUPFAM" id="SSF90123">
    <property type="entry name" value="ABC transporter transmembrane region"/>
    <property type="match status" value="1"/>
</dbReference>
<dbReference type="PROSITE" id="PS50929">
    <property type="entry name" value="ABC_TM1F"/>
    <property type="match status" value="1"/>
</dbReference>
<evidence type="ECO:0000256" key="6">
    <source>
        <dbReference type="ARBA" id="ARBA00022840"/>
    </source>
</evidence>
<dbReference type="Gene3D" id="3.90.70.10">
    <property type="entry name" value="Cysteine proteinases"/>
    <property type="match status" value="1"/>
</dbReference>
<dbReference type="Gene3D" id="1.20.1560.10">
    <property type="entry name" value="ABC transporter type 1, transmembrane domain"/>
    <property type="match status" value="1"/>
</dbReference>
<evidence type="ECO:0000256" key="7">
    <source>
        <dbReference type="ARBA" id="ARBA00022989"/>
    </source>
</evidence>
<dbReference type="GO" id="GO:0034040">
    <property type="term" value="F:ATPase-coupled lipid transmembrane transporter activity"/>
    <property type="evidence" value="ECO:0007669"/>
    <property type="project" value="TreeGrafter"/>
</dbReference>
<keyword evidence="3" id="KW-1003">Cell membrane</keyword>
<dbReference type="InterPro" id="IPR005074">
    <property type="entry name" value="Peptidase_C39"/>
</dbReference>
<evidence type="ECO:0000256" key="5">
    <source>
        <dbReference type="ARBA" id="ARBA00022741"/>
    </source>
</evidence>
<evidence type="ECO:0000259" key="11">
    <source>
        <dbReference type="PROSITE" id="PS50929"/>
    </source>
</evidence>
<dbReference type="STRING" id="702114.A1355_08275"/>
<dbReference type="SMART" id="SM00382">
    <property type="entry name" value="AAA"/>
    <property type="match status" value="1"/>
</dbReference>
<feature type="transmembrane region" description="Helical" evidence="9">
    <location>
        <begin position="305"/>
        <end position="325"/>
    </location>
</feature>
<dbReference type="PANTHER" id="PTHR24221:SF248">
    <property type="entry name" value="ABC TRANSPORTER TRANSMEMBRANE REGION"/>
    <property type="match status" value="1"/>
</dbReference>
<evidence type="ECO:0000256" key="4">
    <source>
        <dbReference type="ARBA" id="ARBA00022692"/>
    </source>
</evidence>
<dbReference type="InterPro" id="IPR003439">
    <property type="entry name" value="ABC_transporter-like_ATP-bd"/>
</dbReference>
<reference evidence="14" key="1">
    <citation type="submission" date="2016-03" db="EMBL/GenBank/DDBJ databases">
        <authorList>
            <person name="Heylen K."/>
            <person name="De Vos P."/>
            <person name="Vekeman B."/>
        </authorList>
    </citation>
    <scope>NUCLEOTIDE SEQUENCE [LARGE SCALE GENOMIC DNA]</scope>
    <source>
        <strain evidence="14">R-45383</strain>
    </source>
</reference>
<organism evidence="13 14">
    <name type="scientific">Methylomonas koyamae</name>
    <dbReference type="NCBI Taxonomy" id="702114"/>
    <lineage>
        <taxon>Bacteria</taxon>
        <taxon>Pseudomonadati</taxon>
        <taxon>Pseudomonadota</taxon>
        <taxon>Gammaproteobacteria</taxon>
        <taxon>Methylococcales</taxon>
        <taxon>Methylococcaceae</taxon>
        <taxon>Methylomonas</taxon>
    </lineage>
</organism>
<protein>
    <submittedName>
        <fullName evidence="13">ABC transporter</fullName>
    </submittedName>
</protein>
<dbReference type="RefSeq" id="WP_064029659.1">
    <property type="nucleotide sequence ID" value="NZ_LUUK01000178.1"/>
</dbReference>
<comment type="caution">
    <text evidence="13">The sequence shown here is derived from an EMBL/GenBank/DDBJ whole genome shotgun (WGS) entry which is preliminary data.</text>
</comment>
<dbReference type="GO" id="GO:0008233">
    <property type="term" value="F:peptidase activity"/>
    <property type="evidence" value="ECO:0007669"/>
    <property type="project" value="InterPro"/>
</dbReference>
<dbReference type="GO" id="GO:0016887">
    <property type="term" value="F:ATP hydrolysis activity"/>
    <property type="evidence" value="ECO:0007669"/>
    <property type="project" value="InterPro"/>
</dbReference>
<evidence type="ECO:0000259" key="12">
    <source>
        <dbReference type="PROSITE" id="PS50990"/>
    </source>
</evidence>
<dbReference type="Proteomes" id="UP000077628">
    <property type="component" value="Unassembled WGS sequence"/>
</dbReference>
<keyword evidence="2" id="KW-0813">Transport</keyword>
<dbReference type="OrthoDB" id="9759820at2"/>
<sequence>MLDHLTIAGTQDTGFDDPLLAALLTVCQHLHISQTPAALTAGLPLVDHKLTPALFGRAAERAGMSARLLRRPLADIPALSLPAVLLLRDGHACVLIGKDGESCRIAVSETGGEKTLPSAELENLYAGRAFFVRVNHRFDARTADLGAARTGHWIRNVVYAAWPIYAEVLAASLLINLFALAAPLFFMNVYDRVVPNHALETLWVLALGVLIVFGFELAMKLLRGYFIDAAGKRADIVLSAGIFEKLLNIRLEARPASAGAFANRLHEFEAFREFLTSATLVTLVDLPFLLLFVLIVYSIAGPLAWIPLAILPLAVLAGIALQAPLRQTVDTMFRYAAENQATLIEALTNLENVKTTGAASQLQRRWENNIGELARLGLKSRLYTSLTVNLTAFFQQLAAVLLVVAGVYRIGDGELTTGGLVACTMLAGRALAPVGQVAALLTRYHQARMALGSVRRMMELPVEREAGKDYMHRPRLAGEVEFRGVGFSYPGQPVPALDNVSFKIRAGERVGVIGRIGSGKSTLEKLILALYQPQQGAILLDGCDSRQLDPAELRRQIGYVPQDNALMFGSVRDNIVFGAGYVDDAAMLRAAELAGVAQFTARHPLGFDMPVGERGAGLSGGQRQSIVLARALLLQPALLVLDEPTNAMDNSSEEAFKQRFAAQLSDQTLILVTHKASLLSLVDRVIVMDGGHIVADGPKDHVLEALRQGQIKVAG</sequence>
<keyword evidence="7 9" id="KW-1133">Transmembrane helix</keyword>
<dbReference type="PROSITE" id="PS50893">
    <property type="entry name" value="ABC_TRANSPORTER_2"/>
    <property type="match status" value="1"/>
</dbReference>
<feature type="transmembrane region" description="Helical" evidence="9">
    <location>
        <begin position="202"/>
        <end position="222"/>
    </location>
</feature>
<dbReference type="InterPro" id="IPR036640">
    <property type="entry name" value="ABC1_TM_sf"/>
</dbReference>
<dbReference type="PANTHER" id="PTHR24221">
    <property type="entry name" value="ATP-BINDING CASSETTE SUB-FAMILY B"/>
    <property type="match status" value="1"/>
</dbReference>
<gene>
    <name evidence="13" type="ORF">A1355_08275</name>
</gene>
<dbReference type="InterPro" id="IPR017750">
    <property type="entry name" value="ATPase_T1SS"/>
</dbReference>
<evidence type="ECO:0000313" key="13">
    <source>
        <dbReference type="EMBL" id="OAI17364.1"/>
    </source>
</evidence>
<dbReference type="Gene3D" id="3.40.50.300">
    <property type="entry name" value="P-loop containing nucleotide triphosphate hydrolases"/>
    <property type="match status" value="1"/>
</dbReference>
<dbReference type="EMBL" id="LUUK01000178">
    <property type="protein sequence ID" value="OAI17364.1"/>
    <property type="molecule type" value="Genomic_DNA"/>
</dbReference>
<feature type="domain" description="Peptidase C39" evidence="12">
    <location>
        <begin position="11"/>
        <end position="132"/>
    </location>
</feature>
<comment type="subcellular location">
    <subcellularLocation>
        <location evidence="1">Cell membrane</location>
        <topology evidence="1">Multi-pass membrane protein</topology>
    </subcellularLocation>
</comment>
<keyword evidence="4 9" id="KW-0812">Transmembrane</keyword>
<dbReference type="InterPro" id="IPR011527">
    <property type="entry name" value="ABC1_TM_dom"/>
</dbReference>
<evidence type="ECO:0000256" key="1">
    <source>
        <dbReference type="ARBA" id="ARBA00004651"/>
    </source>
</evidence>
<feature type="transmembrane region" description="Helical" evidence="9">
    <location>
        <begin position="382"/>
        <end position="407"/>
    </location>
</feature>
<dbReference type="GO" id="GO:0140359">
    <property type="term" value="F:ABC-type transporter activity"/>
    <property type="evidence" value="ECO:0007669"/>
    <property type="project" value="InterPro"/>
</dbReference>
<dbReference type="AlphaFoldDB" id="A0A177NIE8"/>
<accession>A0A177NIE8</accession>
<dbReference type="NCBIfam" id="TIGR03375">
    <property type="entry name" value="type_I_sec_LssB"/>
    <property type="match status" value="1"/>
</dbReference>
<proteinExistence type="predicted"/>
<feature type="domain" description="ABC transmembrane type-1" evidence="11">
    <location>
        <begin position="168"/>
        <end position="446"/>
    </location>
</feature>
<dbReference type="GO" id="GO:0006508">
    <property type="term" value="P:proteolysis"/>
    <property type="evidence" value="ECO:0007669"/>
    <property type="project" value="InterPro"/>
</dbReference>